<dbReference type="GO" id="GO:0004160">
    <property type="term" value="F:dihydroxy-acid dehydratase activity"/>
    <property type="evidence" value="ECO:0007669"/>
    <property type="project" value="UniProtKB-EC"/>
</dbReference>
<name>A0A645F131_9ZZZZ</name>
<accession>A0A645F131</accession>
<comment type="caution">
    <text evidence="2">The sequence shown here is derived from an EMBL/GenBank/DDBJ whole genome shotgun (WGS) entry which is preliminary data.</text>
</comment>
<dbReference type="PROSITE" id="PS00887">
    <property type="entry name" value="ILVD_EDD_2"/>
    <property type="match status" value="1"/>
</dbReference>
<feature type="domain" description="Dihydroxy-acid/6-phosphogluconate dehydratase C-terminal" evidence="1">
    <location>
        <begin position="1"/>
        <end position="117"/>
    </location>
</feature>
<sequence length="123" mass="13365">MQEMLYPTSYIKARHLGKACALITDGRFSGGTSGLSIGHISPEAAAGGNIGLVKEGDIIEIDIPNRSIRVQLSDAELSERRKQEESKGKDAFKPVRERKISKALKLYAHFVSSADLGGVRIIQ</sequence>
<dbReference type="SUPFAM" id="SSF52016">
    <property type="entry name" value="LeuD/IlvD-like"/>
    <property type="match status" value="1"/>
</dbReference>
<keyword evidence="2" id="KW-0456">Lyase</keyword>
<dbReference type="Pfam" id="PF24877">
    <property type="entry name" value="ILV_EDD_C"/>
    <property type="match status" value="1"/>
</dbReference>
<reference evidence="2" key="1">
    <citation type="submission" date="2019-08" db="EMBL/GenBank/DDBJ databases">
        <authorList>
            <person name="Kucharzyk K."/>
            <person name="Murdoch R.W."/>
            <person name="Higgins S."/>
            <person name="Loffler F."/>
        </authorList>
    </citation>
    <scope>NUCLEOTIDE SEQUENCE</scope>
</reference>
<dbReference type="EC" id="4.2.1.9" evidence="2"/>
<dbReference type="PANTHER" id="PTHR43661:SF3">
    <property type="entry name" value="D-XYLONATE DEHYDRATASE YAGF-RELATED"/>
    <property type="match status" value="1"/>
</dbReference>
<dbReference type="EMBL" id="VSSQ01053351">
    <property type="protein sequence ID" value="MPN07386.1"/>
    <property type="molecule type" value="Genomic_DNA"/>
</dbReference>
<evidence type="ECO:0000259" key="1">
    <source>
        <dbReference type="Pfam" id="PF24877"/>
    </source>
</evidence>
<organism evidence="2">
    <name type="scientific">bioreactor metagenome</name>
    <dbReference type="NCBI Taxonomy" id="1076179"/>
    <lineage>
        <taxon>unclassified sequences</taxon>
        <taxon>metagenomes</taxon>
        <taxon>ecological metagenomes</taxon>
    </lineage>
</organism>
<dbReference type="GO" id="GO:0005829">
    <property type="term" value="C:cytosol"/>
    <property type="evidence" value="ECO:0007669"/>
    <property type="project" value="TreeGrafter"/>
</dbReference>
<proteinExistence type="predicted"/>
<gene>
    <name evidence="2" type="primary">ilvD_43</name>
    <name evidence="2" type="ORF">SDC9_154656</name>
</gene>
<dbReference type="InterPro" id="IPR020558">
    <property type="entry name" value="DiOHA_6PGluconate_deHydtase_CS"/>
</dbReference>
<protein>
    <submittedName>
        <fullName evidence="2">Dihydroxy-acid dehydratase</fullName>
        <ecNumber evidence="2">4.2.1.9</ecNumber>
    </submittedName>
</protein>
<dbReference type="Gene3D" id="3.50.30.80">
    <property type="entry name" value="IlvD/EDD C-terminal domain-like"/>
    <property type="match status" value="1"/>
</dbReference>
<dbReference type="InterPro" id="IPR056740">
    <property type="entry name" value="ILV_EDD_C"/>
</dbReference>
<dbReference type="PANTHER" id="PTHR43661">
    <property type="entry name" value="D-XYLONATE DEHYDRATASE"/>
    <property type="match status" value="1"/>
</dbReference>
<dbReference type="InterPro" id="IPR042096">
    <property type="entry name" value="Dihydro-acid_dehy_C"/>
</dbReference>
<evidence type="ECO:0000313" key="2">
    <source>
        <dbReference type="EMBL" id="MPN07386.1"/>
    </source>
</evidence>
<dbReference type="AlphaFoldDB" id="A0A645F131"/>